<dbReference type="EMBL" id="ADCP02000001">
    <property type="protein sequence ID" value="EFV44933.1"/>
    <property type="molecule type" value="Genomic_DNA"/>
</dbReference>
<name>E5Y4W5_BILW3</name>
<dbReference type="InterPro" id="IPR000175">
    <property type="entry name" value="Na/ntran_symport"/>
</dbReference>
<dbReference type="CDD" id="cd10336">
    <property type="entry name" value="SLC6sbd_Tyt1-Like"/>
    <property type="match status" value="1"/>
</dbReference>
<reference evidence="7 8" key="2">
    <citation type="submission" date="2013-04" db="EMBL/GenBank/DDBJ databases">
        <title>The Genome Sequence of Bilophila wadsworthia 3_1_6.</title>
        <authorList>
            <consortium name="The Broad Institute Genomics Platform"/>
            <person name="Earl A."/>
            <person name="Ward D."/>
            <person name="Feldgarden M."/>
            <person name="Gevers D."/>
            <person name="Sibley C."/>
            <person name="Strauss J."/>
            <person name="Allen-Vercoe E."/>
            <person name="Walker B."/>
            <person name="Young S."/>
            <person name="Zeng Q."/>
            <person name="Gargeya S."/>
            <person name="Fitzgerald M."/>
            <person name="Haas B."/>
            <person name="Abouelleil A."/>
            <person name="Allen A.W."/>
            <person name="Alvarado L."/>
            <person name="Arachchi H.M."/>
            <person name="Berlin A.M."/>
            <person name="Chapman S.B."/>
            <person name="Gainer-Dewar J."/>
            <person name="Goldberg J."/>
            <person name="Griggs A."/>
            <person name="Gujja S."/>
            <person name="Hansen M."/>
            <person name="Howarth C."/>
            <person name="Imamovic A."/>
            <person name="Ireland A."/>
            <person name="Larimer J."/>
            <person name="McCowan C."/>
            <person name="Murphy C."/>
            <person name="Pearson M."/>
            <person name="Poon T.W."/>
            <person name="Priest M."/>
            <person name="Roberts A."/>
            <person name="Saif S."/>
            <person name="Shea T."/>
            <person name="Sisk P."/>
            <person name="Sykes S."/>
            <person name="Wortman J."/>
            <person name="Nusbaum C."/>
            <person name="Birren B."/>
        </authorList>
    </citation>
    <scope>NUCLEOTIDE SEQUENCE [LARGE SCALE GENOMIC DNA]</scope>
    <source>
        <strain evidence="7 8">3_1_6</strain>
    </source>
</reference>
<reference evidence="7 8" key="1">
    <citation type="submission" date="2010-10" db="EMBL/GenBank/DDBJ databases">
        <authorList>
            <consortium name="The Broad Institute Genome Sequencing Platform"/>
            <person name="Ward D."/>
            <person name="Earl A."/>
            <person name="Feldgarden M."/>
            <person name="Young S.K."/>
            <person name="Gargeya S."/>
            <person name="Zeng Q."/>
            <person name="Alvarado L."/>
            <person name="Berlin A."/>
            <person name="Bochicchio J."/>
            <person name="Chapman S.B."/>
            <person name="Chen Z."/>
            <person name="Freedman E."/>
            <person name="Gellesch M."/>
            <person name="Goldberg J."/>
            <person name="Griggs A."/>
            <person name="Gujja S."/>
            <person name="Heilman E."/>
            <person name="Heiman D."/>
            <person name="Howarth C."/>
            <person name="Mehta T."/>
            <person name="Neiman D."/>
            <person name="Pearson M."/>
            <person name="Roberts A."/>
            <person name="Saif S."/>
            <person name="Shea T."/>
            <person name="Shenoy N."/>
            <person name="Sisk P."/>
            <person name="Stolte C."/>
            <person name="Sykes S."/>
            <person name="White J."/>
            <person name="Yandava C."/>
            <person name="Allen-Vercoe E."/>
            <person name="Sibley C."/>
            <person name="Ambrose C.E."/>
            <person name="Strauss J."/>
            <person name="Daigneault M."/>
            <person name="Haas B."/>
            <person name="Nusbaum C."/>
            <person name="Birren B."/>
        </authorList>
    </citation>
    <scope>NUCLEOTIDE SEQUENCE [LARGE SCALE GENOMIC DNA]</scope>
    <source>
        <strain evidence="7 8">3_1_6</strain>
    </source>
</reference>
<dbReference type="eggNOG" id="COG0733">
    <property type="taxonomic scope" value="Bacteria"/>
</dbReference>
<protein>
    <submittedName>
        <fullName evidence="7">NSS family neurotransmitter:Na+ symporter</fullName>
    </submittedName>
</protein>
<dbReference type="GO" id="GO:0016020">
    <property type="term" value="C:membrane"/>
    <property type="evidence" value="ECO:0007669"/>
    <property type="project" value="UniProtKB-SubCell"/>
</dbReference>
<feature type="transmembrane region" description="Helical" evidence="6">
    <location>
        <begin position="386"/>
        <end position="404"/>
    </location>
</feature>
<comment type="caution">
    <text evidence="7">The sequence shown here is derived from an EMBL/GenBank/DDBJ whole genome shotgun (WGS) entry which is preliminary data.</text>
</comment>
<evidence type="ECO:0000313" key="7">
    <source>
        <dbReference type="EMBL" id="EFV44933.1"/>
    </source>
</evidence>
<feature type="transmembrane region" description="Helical" evidence="6">
    <location>
        <begin position="12"/>
        <end position="30"/>
    </location>
</feature>
<comment type="subcellular location">
    <subcellularLocation>
        <location evidence="1">Membrane</location>
        <topology evidence="1">Multi-pass membrane protein</topology>
    </subcellularLocation>
</comment>
<dbReference type="PRINTS" id="PR00176">
    <property type="entry name" value="NANEUSMPORT"/>
</dbReference>
<evidence type="ECO:0000256" key="3">
    <source>
        <dbReference type="ARBA" id="ARBA00022692"/>
    </source>
</evidence>
<organism evidence="7 8">
    <name type="scientific">Bilophila wadsworthia (strain 3_1_6)</name>
    <dbReference type="NCBI Taxonomy" id="563192"/>
    <lineage>
        <taxon>Bacteria</taxon>
        <taxon>Pseudomonadati</taxon>
        <taxon>Thermodesulfobacteriota</taxon>
        <taxon>Desulfovibrionia</taxon>
        <taxon>Desulfovibrionales</taxon>
        <taxon>Desulfovibrionaceae</taxon>
        <taxon>Bilophila</taxon>
    </lineage>
</organism>
<dbReference type="HOGENOM" id="CLU_006855_3_4_7"/>
<accession>E5Y4W5</accession>
<evidence type="ECO:0000256" key="1">
    <source>
        <dbReference type="ARBA" id="ARBA00004141"/>
    </source>
</evidence>
<keyword evidence="5 6" id="KW-0472">Membrane</keyword>
<evidence type="ECO:0000256" key="4">
    <source>
        <dbReference type="ARBA" id="ARBA00022989"/>
    </source>
</evidence>
<feature type="transmembrane region" description="Helical" evidence="6">
    <location>
        <begin position="86"/>
        <end position="105"/>
    </location>
</feature>
<dbReference type="PROSITE" id="PS50267">
    <property type="entry name" value="NA_NEUROTRAN_SYMP_3"/>
    <property type="match status" value="1"/>
</dbReference>
<evidence type="ECO:0000313" key="8">
    <source>
        <dbReference type="Proteomes" id="UP000006034"/>
    </source>
</evidence>
<dbReference type="PANTHER" id="PTHR42948:SF1">
    <property type="entry name" value="TRANSPORTER"/>
    <property type="match status" value="1"/>
</dbReference>
<dbReference type="Proteomes" id="UP000006034">
    <property type="component" value="Unassembled WGS sequence"/>
</dbReference>
<proteinExistence type="predicted"/>
<sequence length="450" mass="48361">MAETSRDLFASRLGMLAATLGSSVGLGNIWKFPALTGEHGGASFLLVYILSTLVVGLPLMIAELLIGRSTRSNAYQAFKTLSSNRFWWIIGGLGIAGAVTILSFYSDVAGWVFAYIPKALTGSVHTQDPAVAKEAFSSLLACPWKSLFWQWLVLGLTASVILRGASGGIEKATRILIPLLFILLVVVCIRSLTLPNAMEGLKFLFMPDFSRIDGSVVLMAMGLAFFKMSIGFGCMITYGSYFRSDTHVPFLAVRVMVCDLLVSILAGIAVFPAVFSFGFEPTAGTSLLFLTIPAVFASMPGGQLFTTLFFVLSAVASMGAMLSLLEVPVAWLSETFRISRPRATVLMTLALILLGAPATLSTSVLSDVTVFGLSLFDLYDFLSSNLMLPLDGLLLSLFVGYVWSRSDALDALTNGGTLHNLACAKAILFLCRYVTPILIVIILLNGLKVF</sequence>
<dbReference type="SUPFAM" id="SSF161070">
    <property type="entry name" value="SNF-like"/>
    <property type="match status" value="1"/>
</dbReference>
<gene>
    <name evidence="7" type="ORF">HMPREF0179_01228</name>
</gene>
<dbReference type="RefSeq" id="WP_005026201.1">
    <property type="nucleotide sequence ID" value="NZ_KE150238.1"/>
</dbReference>
<dbReference type="OrthoDB" id="9762833at2"/>
<dbReference type="Pfam" id="PF00209">
    <property type="entry name" value="SNF"/>
    <property type="match status" value="2"/>
</dbReference>
<dbReference type="AlphaFoldDB" id="E5Y4W5"/>
<feature type="transmembrane region" description="Helical" evidence="6">
    <location>
        <begin position="147"/>
        <end position="163"/>
    </location>
</feature>
<keyword evidence="8" id="KW-1185">Reference proteome</keyword>
<feature type="transmembrane region" description="Helical" evidence="6">
    <location>
        <begin position="251"/>
        <end position="275"/>
    </location>
</feature>
<evidence type="ECO:0000256" key="2">
    <source>
        <dbReference type="ARBA" id="ARBA00022448"/>
    </source>
</evidence>
<keyword evidence="3 6" id="KW-0812">Transmembrane</keyword>
<evidence type="ECO:0000256" key="6">
    <source>
        <dbReference type="SAM" id="Phobius"/>
    </source>
</evidence>
<dbReference type="PANTHER" id="PTHR42948">
    <property type="entry name" value="TRANSPORTER"/>
    <property type="match status" value="1"/>
</dbReference>
<dbReference type="InterPro" id="IPR037272">
    <property type="entry name" value="SNS_sf"/>
</dbReference>
<keyword evidence="4 6" id="KW-1133">Transmembrane helix</keyword>
<feature type="transmembrane region" description="Helical" evidence="6">
    <location>
        <begin position="424"/>
        <end position="447"/>
    </location>
</feature>
<dbReference type="NCBIfam" id="NF037979">
    <property type="entry name" value="Na_transp"/>
    <property type="match status" value="1"/>
</dbReference>
<keyword evidence="2" id="KW-0813">Transport</keyword>
<feature type="transmembrane region" description="Helical" evidence="6">
    <location>
        <begin position="42"/>
        <end position="66"/>
    </location>
</feature>
<evidence type="ECO:0000256" key="5">
    <source>
        <dbReference type="ARBA" id="ARBA00023136"/>
    </source>
</evidence>
<dbReference type="InterPro" id="IPR047218">
    <property type="entry name" value="YocR/YhdH-like"/>
</dbReference>
<dbReference type="GeneID" id="78086360"/>
<feature type="transmembrane region" description="Helical" evidence="6">
    <location>
        <begin position="345"/>
        <end position="365"/>
    </location>
</feature>
<feature type="transmembrane region" description="Helical" evidence="6">
    <location>
        <begin position="214"/>
        <end position="239"/>
    </location>
</feature>
<feature type="transmembrane region" description="Helical" evidence="6">
    <location>
        <begin position="175"/>
        <end position="194"/>
    </location>
</feature>